<dbReference type="Gene3D" id="3.40.50.1950">
    <property type="entry name" value="Flavin prenyltransferase-like"/>
    <property type="match status" value="1"/>
</dbReference>
<sequence length="38" mass="3911">MAPEITSIMQPISHTPLEGKNVVLGVTGSIAAYKAADV</sequence>
<evidence type="ECO:0000313" key="1">
    <source>
        <dbReference type="EMBL" id="SVA92548.1"/>
    </source>
</evidence>
<dbReference type="GO" id="GO:0003824">
    <property type="term" value="F:catalytic activity"/>
    <property type="evidence" value="ECO:0007669"/>
    <property type="project" value="InterPro"/>
</dbReference>
<dbReference type="InterPro" id="IPR036551">
    <property type="entry name" value="Flavin_trans-like"/>
</dbReference>
<dbReference type="EMBL" id="UINC01022596">
    <property type="protein sequence ID" value="SVA92548.1"/>
    <property type="molecule type" value="Genomic_DNA"/>
</dbReference>
<proteinExistence type="predicted"/>
<dbReference type="SUPFAM" id="SSF52507">
    <property type="entry name" value="Homo-oligomeric flavin-containing Cys decarboxylases, HFCD"/>
    <property type="match status" value="1"/>
</dbReference>
<gene>
    <name evidence="1" type="ORF">METZ01_LOCUS145402</name>
</gene>
<organism evidence="1">
    <name type="scientific">marine metagenome</name>
    <dbReference type="NCBI Taxonomy" id="408172"/>
    <lineage>
        <taxon>unclassified sequences</taxon>
        <taxon>metagenomes</taxon>
        <taxon>ecological metagenomes</taxon>
    </lineage>
</organism>
<feature type="non-terminal residue" evidence="1">
    <location>
        <position position="38"/>
    </location>
</feature>
<accession>A0A381ZTC7</accession>
<protein>
    <recommendedName>
        <fullName evidence="2">Flavoprotein domain-containing protein</fullName>
    </recommendedName>
</protein>
<name>A0A381ZTC7_9ZZZZ</name>
<dbReference type="AlphaFoldDB" id="A0A381ZTC7"/>
<reference evidence="1" key="1">
    <citation type="submission" date="2018-05" db="EMBL/GenBank/DDBJ databases">
        <authorList>
            <person name="Lanie J.A."/>
            <person name="Ng W.-L."/>
            <person name="Kazmierczak K.M."/>
            <person name="Andrzejewski T.M."/>
            <person name="Davidsen T.M."/>
            <person name="Wayne K.J."/>
            <person name="Tettelin H."/>
            <person name="Glass J.I."/>
            <person name="Rusch D."/>
            <person name="Podicherti R."/>
            <person name="Tsui H.-C.T."/>
            <person name="Winkler M.E."/>
        </authorList>
    </citation>
    <scope>NUCLEOTIDE SEQUENCE</scope>
</reference>
<evidence type="ECO:0008006" key="2">
    <source>
        <dbReference type="Google" id="ProtNLM"/>
    </source>
</evidence>